<dbReference type="Ensembl" id="ENSCUST00005025063.1">
    <property type="protein sequence ID" value="ENSCUSP00005024197.1"/>
    <property type="gene ID" value="ENSCUSG00005015135.1"/>
</dbReference>
<evidence type="ECO:0000313" key="4">
    <source>
        <dbReference type="Ensembl" id="ENSCUSP00005024197.1"/>
    </source>
</evidence>
<dbReference type="GO" id="GO:0007193">
    <property type="term" value="P:adenylate cyclase-inhibiting G protein-coupled receptor signaling pathway"/>
    <property type="evidence" value="ECO:0007669"/>
    <property type="project" value="TreeGrafter"/>
</dbReference>
<reference evidence="4" key="3">
    <citation type="submission" date="2025-09" db="UniProtKB">
        <authorList>
            <consortium name="Ensembl"/>
        </authorList>
    </citation>
    <scope>IDENTIFICATION</scope>
</reference>
<dbReference type="InterPro" id="IPR051428">
    <property type="entry name" value="Sphingo_Act-Surfact_Prot"/>
</dbReference>
<evidence type="ECO:0000256" key="1">
    <source>
        <dbReference type="ARBA" id="ARBA00023157"/>
    </source>
</evidence>
<reference evidence="4" key="2">
    <citation type="submission" date="2025-08" db="UniProtKB">
        <authorList>
            <consortium name="Ensembl"/>
        </authorList>
    </citation>
    <scope>IDENTIFICATION</scope>
</reference>
<protein>
    <recommendedName>
        <fullName evidence="3">Saposin B-type domain-containing protein</fullName>
    </recommendedName>
</protein>
<dbReference type="SMART" id="SM00741">
    <property type="entry name" value="SapB"/>
    <property type="match status" value="1"/>
</dbReference>
<keyword evidence="1" id="KW-1015">Disulfide bond</keyword>
<proteinExistence type="predicted"/>
<evidence type="ECO:0000256" key="2">
    <source>
        <dbReference type="SAM" id="MobiDB-lite"/>
    </source>
</evidence>
<dbReference type="PANTHER" id="PTHR11480">
    <property type="entry name" value="SAPOSIN-RELATED"/>
    <property type="match status" value="1"/>
</dbReference>
<sequence length="256" mass="26335">MARGAGDTVAPRAVWAAPRHPRRARGAGGLGTPGSPRAALQKPWQVCATLKLCRGESGAAPAAPILEAPGTHLQVRGDTGTRGQPRSVPSSGCSVPLPQGSGGAGLSPEALPLPLPLCWLCRSLVARAEAAVPVGAVAAAVAGLCRALPLPVAGACQCLAERYAALAIEGLLGRLGPRLLCRLFFACRSGDNGDIEDVGTLPPVWVFPGDLWVTLGRMEVSPDGPWMSLQVSGCPRGSLGCSQRGLRVPLRGWGYH</sequence>
<dbReference type="PANTHER" id="PTHR11480:SF36">
    <property type="entry name" value="PROSAPOSIN"/>
    <property type="match status" value="1"/>
</dbReference>
<dbReference type="Gene3D" id="1.10.225.10">
    <property type="entry name" value="Saposin-like"/>
    <property type="match status" value="1"/>
</dbReference>
<organism evidence="4 5">
    <name type="scientific">Catharus ustulatus</name>
    <name type="common">Russet-backed thrush</name>
    <name type="synonym">Hylocichla ustulatus</name>
    <dbReference type="NCBI Taxonomy" id="91951"/>
    <lineage>
        <taxon>Eukaryota</taxon>
        <taxon>Metazoa</taxon>
        <taxon>Chordata</taxon>
        <taxon>Craniata</taxon>
        <taxon>Vertebrata</taxon>
        <taxon>Euteleostomi</taxon>
        <taxon>Archelosauria</taxon>
        <taxon>Archosauria</taxon>
        <taxon>Dinosauria</taxon>
        <taxon>Saurischia</taxon>
        <taxon>Theropoda</taxon>
        <taxon>Coelurosauria</taxon>
        <taxon>Aves</taxon>
        <taxon>Neognathae</taxon>
        <taxon>Neoaves</taxon>
        <taxon>Telluraves</taxon>
        <taxon>Australaves</taxon>
        <taxon>Passeriformes</taxon>
        <taxon>Turdidae</taxon>
        <taxon>Catharus</taxon>
    </lineage>
</organism>
<dbReference type="SUPFAM" id="SSF47862">
    <property type="entry name" value="Saposin"/>
    <property type="match status" value="1"/>
</dbReference>
<feature type="region of interest" description="Disordered" evidence="2">
    <location>
        <begin position="76"/>
        <end position="101"/>
    </location>
</feature>
<dbReference type="PROSITE" id="PS50015">
    <property type="entry name" value="SAP_B"/>
    <property type="match status" value="1"/>
</dbReference>
<dbReference type="Proteomes" id="UP000694563">
    <property type="component" value="Chromosome 27"/>
</dbReference>
<dbReference type="GO" id="GO:0019216">
    <property type="term" value="P:regulation of lipid metabolic process"/>
    <property type="evidence" value="ECO:0007669"/>
    <property type="project" value="TreeGrafter"/>
</dbReference>
<keyword evidence="5" id="KW-1185">Reference proteome</keyword>
<dbReference type="InterPro" id="IPR011001">
    <property type="entry name" value="Saposin-like"/>
</dbReference>
<feature type="compositionally biased region" description="Polar residues" evidence="2">
    <location>
        <begin position="81"/>
        <end position="93"/>
    </location>
</feature>
<evidence type="ECO:0000259" key="3">
    <source>
        <dbReference type="PROSITE" id="PS50015"/>
    </source>
</evidence>
<evidence type="ECO:0000313" key="5">
    <source>
        <dbReference type="Proteomes" id="UP000694563"/>
    </source>
</evidence>
<dbReference type="InterPro" id="IPR008139">
    <property type="entry name" value="SaposinB_dom"/>
</dbReference>
<accession>A0A8C3V7Z4</accession>
<reference evidence="4" key="1">
    <citation type="submission" date="2020-10" db="EMBL/GenBank/DDBJ databases">
        <title>Catharus ustulatus (Swainson's thrush) genome, bCatUst1, primary haplotype v2.</title>
        <authorList>
            <person name="Delmore K."/>
            <person name="Vafadar M."/>
            <person name="Formenti G."/>
            <person name="Chow W."/>
            <person name="Pelan S."/>
            <person name="Howe K."/>
            <person name="Rhie A."/>
            <person name="Mountcastle J."/>
            <person name="Haase B."/>
            <person name="Fedrigo O."/>
            <person name="Jarvis E.D."/>
        </authorList>
    </citation>
    <scope>NUCLEOTIDE SEQUENCE [LARGE SCALE GENOMIC DNA]</scope>
</reference>
<feature type="region of interest" description="Disordered" evidence="2">
    <location>
        <begin position="1"/>
        <end position="38"/>
    </location>
</feature>
<dbReference type="AlphaFoldDB" id="A0A8C3V7Z4"/>
<name>A0A8C3V7Z4_CATUS</name>
<feature type="domain" description="Saposin B-type" evidence="3">
    <location>
        <begin position="114"/>
        <end position="191"/>
    </location>
</feature>